<accession>A0A450W749</accession>
<dbReference type="Gene3D" id="3.40.50.300">
    <property type="entry name" value="P-loop containing nucleotide triphosphate hydrolases"/>
    <property type="match status" value="1"/>
</dbReference>
<dbReference type="PANTHER" id="PTHR10799">
    <property type="entry name" value="SNF2/RAD54 HELICASE FAMILY"/>
    <property type="match status" value="1"/>
</dbReference>
<evidence type="ECO:0000256" key="3">
    <source>
        <dbReference type="SAM" id="Coils"/>
    </source>
</evidence>
<feature type="domain" description="Helicase ATP-binding" evidence="4">
    <location>
        <begin position="986"/>
        <end position="1142"/>
    </location>
</feature>
<dbReference type="InterPro" id="IPR038718">
    <property type="entry name" value="SNF2-like_sf"/>
</dbReference>
<keyword evidence="2 6" id="KW-0547">Nucleotide-binding</keyword>
<dbReference type="PROSITE" id="PS51192">
    <property type="entry name" value="HELICASE_ATP_BIND_1"/>
    <property type="match status" value="1"/>
</dbReference>
<dbReference type="PROSITE" id="PS51194">
    <property type="entry name" value="HELICASE_CTER"/>
    <property type="match status" value="1"/>
</dbReference>
<dbReference type="SMART" id="SM00490">
    <property type="entry name" value="HELICc"/>
    <property type="match status" value="1"/>
</dbReference>
<dbReference type="EMBL" id="CAADFP010000115">
    <property type="protein sequence ID" value="VFK30589.1"/>
    <property type="molecule type" value="Genomic_DNA"/>
</dbReference>
<organism evidence="6">
    <name type="scientific">Candidatus Kentrum sp. LPFa</name>
    <dbReference type="NCBI Taxonomy" id="2126335"/>
    <lineage>
        <taxon>Bacteria</taxon>
        <taxon>Pseudomonadati</taxon>
        <taxon>Pseudomonadota</taxon>
        <taxon>Gammaproteobacteria</taxon>
        <taxon>Candidatus Kentrum</taxon>
    </lineage>
</organism>
<protein>
    <submittedName>
        <fullName evidence="6">Helicase conserved C-terminal domain-containing protein</fullName>
    </submittedName>
</protein>
<dbReference type="EMBL" id="CAADFM010000077">
    <property type="protein sequence ID" value="VFK12839.1"/>
    <property type="molecule type" value="Genomic_DNA"/>
</dbReference>
<dbReference type="InterPro" id="IPR011990">
    <property type="entry name" value="TPR-like_helical_dom_sf"/>
</dbReference>
<reference evidence="6" key="1">
    <citation type="submission" date="2019-02" db="EMBL/GenBank/DDBJ databases">
        <authorList>
            <person name="Gruber-Vodicka R. H."/>
            <person name="Seah K. B. B."/>
        </authorList>
    </citation>
    <scope>NUCLEOTIDE SEQUENCE</scope>
    <source>
        <strain evidence="6">BECK_S312</strain>
        <strain evidence="7">BECK_S426</strain>
    </source>
</reference>
<dbReference type="Pfam" id="PF00271">
    <property type="entry name" value="Helicase_C"/>
    <property type="match status" value="1"/>
</dbReference>
<dbReference type="InterPro" id="IPR014001">
    <property type="entry name" value="Helicase_ATP-bd"/>
</dbReference>
<feature type="coiled-coil region" evidence="3">
    <location>
        <begin position="770"/>
        <end position="797"/>
    </location>
</feature>
<evidence type="ECO:0000313" key="7">
    <source>
        <dbReference type="EMBL" id="VFK30589.1"/>
    </source>
</evidence>
<dbReference type="GO" id="GO:0005524">
    <property type="term" value="F:ATP binding"/>
    <property type="evidence" value="ECO:0007669"/>
    <property type="project" value="InterPro"/>
</dbReference>
<dbReference type="GO" id="GO:0016787">
    <property type="term" value="F:hydrolase activity"/>
    <property type="evidence" value="ECO:0007669"/>
    <property type="project" value="UniProtKB-KW"/>
</dbReference>
<dbReference type="Gene3D" id="3.40.50.10810">
    <property type="entry name" value="Tandem AAA-ATPase domain"/>
    <property type="match status" value="1"/>
</dbReference>
<proteinExistence type="predicted"/>
<keyword evidence="3" id="KW-0175">Coiled coil</keyword>
<dbReference type="SMART" id="SM00487">
    <property type="entry name" value="DEXDc"/>
    <property type="match status" value="1"/>
</dbReference>
<dbReference type="InterPro" id="IPR000330">
    <property type="entry name" value="SNF2_N"/>
</dbReference>
<dbReference type="SUPFAM" id="SSF52540">
    <property type="entry name" value="P-loop containing nucleoside triphosphate hydrolases"/>
    <property type="match status" value="2"/>
</dbReference>
<dbReference type="InterPro" id="IPR049730">
    <property type="entry name" value="SNF2/RAD54-like_C"/>
</dbReference>
<evidence type="ECO:0000313" key="6">
    <source>
        <dbReference type="EMBL" id="VFK12839.1"/>
    </source>
</evidence>
<dbReference type="CDD" id="cd18793">
    <property type="entry name" value="SF2_C_SNF"/>
    <property type="match status" value="1"/>
</dbReference>
<keyword evidence="2 6" id="KW-0067">ATP-binding</keyword>
<keyword evidence="1" id="KW-0378">Hydrolase</keyword>
<evidence type="ECO:0000259" key="4">
    <source>
        <dbReference type="PROSITE" id="PS51192"/>
    </source>
</evidence>
<name>A0A450W749_9GAMM</name>
<dbReference type="InterPro" id="IPR027417">
    <property type="entry name" value="P-loop_NTPase"/>
</dbReference>
<feature type="domain" description="Helicase C-terminal" evidence="5">
    <location>
        <begin position="1261"/>
        <end position="1423"/>
    </location>
</feature>
<sequence>MSFSLSSFPRKASHQQFIDAIDPLTKPEREVLQVLSIVFEFINRTNLAGCLAQARIRNSDGRPISISALKPMVNKLQGRGLVEIGAYGNALFRCADRFADHATRAAVESGKFEAMARAIREKIPATADRYLASSIVLNNFDRGWREIRIGVHGHDVARARKYQDLCQRQYPQDMALYSPLATICGAPFELAWFRSLPPAIAILALEEMAPRLLAEFGDTSEILPLLQEYRDRDDENAPLFRKVLASILLFQGNLDEASALLDSNLAVQEGISLRGWLRFLRGENDEAIRDFEAGLAALRKAGKKKVFFQDLRGLFYLLALLKTGDPAQHKRIEGFLDIIDRQEISTAIPAYHAIRATLLGQRNKVERAIFVIDVIARDPTTSKHLFKRMGSDGFSDFQHLHLTEFFSMLARFWIDPENAHKNKHGLRAAWEAAHKNGHQWAAMEIANLLDNLGEKETWRGGAEEENQYGEHAAAARASTGMQSLLPIVAREEKWQRALKALAQVAAGPKKSSAKNPSASRLVWMVEMDKYGVEIRPREQLCSAKGNWSKGRPVALKRLSEGTGRLDFLTEQDKRICAAISRQYDYGNYYGGATYEFNAGKAMLAMVGHPLVFLESAPKVSVEVVKAEPELLVQQQSGSIRIRLSENLDEKGIHLEQETPTRIKVIEVTDAHERIIDVLGKNGLKIPAAGKQQVLEAVESLSAMVTIHSGIGGGAENIPEIPSDPRPHIHLLPMGEGLKVNLLVRPFADDGPYFQPGQGGQTIIAEVKGKRAQTSRSLEEEKNLAEQLIDKCQSLIGADDGQAAFEWIIDEQDRCLELLLQLQALGEEIVVEWPEGEKLKVRHSVSTDNLRVAIRRDKDWFAVTGEMALDESLVLDMAQLLDLARGRESRFLPVGDGQFIALAETFRRRLAEIDAFSERTAKGQRFHGIAGLLFQGLAEEAGALDADKHWKNHIQHIRRAQELEPVVPSTLQAELRDYQVQGFQWLARLAAWGVGACLADDMGLGKTLQAITLILDRAAQGPSLVVAPTSVCLNWQAEIQRFAPTLNGIYFGGGNRQETLDQLQPFHVLICSYGLLQQEAEMLARIQWNVIVLDEAQAIKNRMTKRSQAAMALTGAFRILTTGTPIENHLGELWNLFRFINPGLLGSLEKFNERFAIPMERYGKKDPGKRLKKLIQPFLLRRAKSQVLEELPPRTEIVLHVEMSSEESAFYEVLRQQAVQQIEQTDGPIEQKNFRILAELMRLRRACCNSRLVMPESAIPSTKLALFHKVSEELLENRHKVLVFSQFVDHLTIIRQSLDQRGVAYQYLDGSTPPKERKRRVDAFQSGEGDIFLISLKAGGLGINLTAADYVIHMDPWWNPAVEDQASDRAHRIGQQRPVTIYRLVTKGSIEEKIVDLHRHKRDLADDLLEGGEMSARMSAEELLKLIREEG</sequence>
<evidence type="ECO:0000259" key="5">
    <source>
        <dbReference type="PROSITE" id="PS51194"/>
    </source>
</evidence>
<dbReference type="CDD" id="cd18012">
    <property type="entry name" value="DEXQc_arch_SWI2_SNF2"/>
    <property type="match status" value="1"/>
</dbReference>
<evidence type="ECO:0000256" key="2">
    <source>
        <dbReference type="ARBA" id="ARBA00022806"/>
    </source>
</evidence>
<dbReference type="InterPro" id="IPR001650">
    <property type="entry name" value="Helicase_C-like"/>
</dbReference>
<gene>
    <name evidence="6" type="ORF">BECKLPF1236A_GA0070988_100772</name>
    <name evidence="7" type="ORF">BECKLPF1236C_GA0070990_101152</name>
</gene>
<dbReference type="SUPFAM" id="SSF48452">
    <property type="entry name" value="TPR-like"/>
    <property type="match status" value="1"/>
</dbReference>
<keyword evidence="2 6" id="KW-0347">Helicase</keyword>
<evidence type="ECO:0000256" key="1">
    <source>
        <dbReference type="ARBA" id="ARBA00022801"/>
    </source>
</evidence>
<dbReference type="Pfam" id="PF00176">
    <property type="entry name" value="SNF2-rel_dom"/>
    <property type="match status" value="1"/>
</dbReference>
<dbReference type="GO" id="GO:0004386">
    <property type="term" value="F:helicase activity"/>
    <property type="evidence" value="ECO:0007669"/>
    <property type="project" value="UniProtKB-KW"/>
</dbReference>